<dbReference type="RefSeq" id="WP_283488348.1">
    <property type="nucleotide sequence ID" value="NZ_CP125947.1"/>
</dbReference>
<dbReference type="CDD" id="cd06558">
    <property type="entry name" value="crotonase-like"/>
    <property type="match status" value="1"/>
</dbReference>
<comment type="similarity">
    <text evidence="1">Belongs to the enoyl-CoA hydratase/isomerase family.</text>
</comment>
<dbReference type="InterPro" id="IPR001753">
    <property type="entry name" value="Enoyl-CoA_hydra/iso"/>
</dbReference>
<dbReference type="Proteomes" id="UP001240697">
    <property type="component" value="Chromosome"/>
</dbReference>
<protein>
    <submittedName>
        <fullName evidence="2">Enoyl-CoA hydratase-related protein</fullName>
    </submittedName>
</protein>
<evidence type="ECO:0000256" key="1">
    <source>
        <dbReference type="ARBA" id="ARBA00005254"/>
    </source>
</evidence>
<dbReference type="InterPro" id="IPR014748">
    <property type="entry name" value="Enoyl-CoA_hydra_C"/>
</dbReference>
<dbReference type="PANTHER" id="PTHR42964">
    <property type="entry name" value="ENOYL-COA HYDRATASE"/>
    <property type="match status" value="1"/>
</dbReference>
<evidence type="ECO:0000313" key="2">
    <source>
        <dbReference type="EMBL" id="WHS67311.1"/>
    </source>
</evidence>
<name>A0ABY8T0Z5_9BURK</name>
<reference evidence="2 3" key="1">
    <citation type="submission" date="2023-05" db="EMBL/GenBank/DDBJ databases">
        <authorList>
            <person name="Yin Y."/>
            <person name="Lu Z."/>
        </authorList>
    </citation>
    <scope>NUCLEOTIDE SEQUENCE [LARGE SCALE GENOMIC DNA]</scope>
    <source>
        <strain evidence="2 3">ZM22</strain>
    </source>
</reference>
<gene>
    <name evidence="2" type="ORF">QMY55_09425</name>
</gene>
<dbReference type="InterPro" id="IPR051683">
    <property type="entry name" value="Enoyl-CoA_Hydratase/Isomerase"/>
</dbReference>
<dbReference type="Pfam" id="PF00378">
    <property type="entry name" value="ECH_1"/>
    <property type="match status" value="1"/>
</dbReference>
<dbReference type="PANTHER" id="PTHR42964:SF1">
    <property type="entry name" value="POLYKETIDE BIOSYNTHESIS ENOYL-COA HYDRATASE PKSH-RELATED"/>
    <property type="match status" value="1"/>
</dbReference>
<dbReference type="Gene3D" id="3.90.226.10">
    <property type="entry name" value="2-enoyl-CoA Hydratase, Chain A, domain 1"/>
    <property type="match status" value="1"/>
</dbReference>
<dbReference type="InterPro" id="IPR029045">
    <property type="entry name" value="ClpP/crotonase-like_dom_sf"/>
</dbReference>
<proteinExistence type="inferred from homology"/>
<sequence length="283" mass="29576">MAEVLDIDRQPLGSGFMEWWRLNSPQTRNALTDEMVQALGRHCERAREDAQLRLIVLTGSGGHFCAGGSLGGFAGSIGRPLMPGESDPLVQLNRAFGSLLQQLSSLPQLLVAAVQGAAMGGGIGLVCVADLVMADASAVFATPEVTLGIVPAQIAPFVQRRLGDGLARQWLLCGQRWSAQQALQAGLVQTVIHAEDAAHWQSQLQAHMENLAQAAPAAVAATKRLLDAVAAQSLDASLDQGAQAFAAALRGTEAGAGIKAFAHKQPAPWAVSGDEGGRSCNEF</sequence>
<accession>A0ABY8T0Z5</accession>
<dbReference type="Gene3D" id="1.10.12.10">
    <property type="entry name" value="Lyase 2-enoyl-coa Hydratase, Chain A, domain 2"/>
    <property type="match status" value="1"/>
</dbReference>
<dbReference type="EMBL" id="CP125947">
    <property type="protein sequence ID" value="WHS67311.1"/>
    <property type="molecule type" value="Genomic_DNA"/>
</dbReference>
<dbReference type="SUPFAM" id="SSF52096">
    <property type="entry name" value="ClpP/crotonase"/>
    <property type="match status" value="1"/>
</dbReference>
<keyword evidence="3" id="KW-1185">Reference proteome</keyword>
<organism evidence="2 3">
    <name type="scientific">Comamonas resistens</name>
    <dbReference type="NCBI Taxonomy" id="3046670"/>
    <lineage>
        <taxon>Bacteria</taxon>
        <taxon>Pseudomonadati</taxon>
        <taxon>Pseudomonadota</taxon>
        <taxon>Betaproteobacteria</taxon>
        <taxon>Burkholderiales</taxon>
        <taxon>Comamonadaceae</taxon>
        <taxon>Comamonas</taxon>
    </lineage>
</organism>
<evidence type="ECO:0000313" key="3">
    <source>
        <dbReference type="Proteomes" id="UP001240697"/>
    </source>
</evidence>